<proteinExistence type="predicted"/>
<dbReference type="InterPro" id="IPR036259">
    <property type="entry name" value="MFS_trans_sf"/>
</dbReference>
<feature type="transmembrane region" description="Helical" evidence="7">
    <location>
        <begin position="169"/>
        <end position="190"/>
    </location>
</feature>
<dbReference type="EMBL" id="BAABAT010000005">
    <property type="protein sequence ID" value="GAA4248329.1"/>
    <property type="molecule type" value="Genomic_DNA"/>
</dbReference>
<keyword evidence="6 7" id="KW-0472">Membrane</keyword>
<dbReference type="InterPro" id="IPR011701">
    <property type="entry name" value="MFS"/>
</dbReference>
<feature type="transmembrane region" description="Helical" evidence="7">
    <location>
        <begin position="132"/>
        <end position="157"/>
    </location>
</feature>
<feature type="transmembrane region" description="Helical" evidence="7">
    <location>
        <begin position="74"/>
        <end position="96"/>
    </location>
</feature>
<feature type="transmembrane region" description="Helical" evidence="7">
    <location>
        <begin position="46"/>
        <end position="68"/>
    </location>
</feature>
<dbReference type="PANTHER" id="PTHR43266:SF2">
    <property type="entry name" value="MAJOR FACILITATOR SUPERFAMILY (MFS) PROFILE DOMAIN-CONTAINING PROTEIN"/>
    <property type="match status" value="1"/>
</dbReference>
<keyword evidence="9" id="KW-1185">Reference proteome</keyword>
<protein>
    <submittedName>
        <fullName evidence="8">MFS transporter</fullName>
    </submittedName>
</protein>
<dbReference type="Proteomes" id="UP001500620">
    <property type="component" value="Unassembled WGS sequence"/>
</dbReference>
<feature type="transmembrane region" description="Helical" evidence="7">
    <location>
        <begin position="108"/>
        <end position="126"/>
    </location>
</feature>
<evidence type="ECO:0000256" key="2">
    <source>
        <dbReference type="ARBA" id="ARBA00022448"/>
    </source>
</evidence>
<evidence type="ECO:0000313" key="8">
    <source>
        <dbReference type="EMBL" id="GAA4248329.1"/>
    </source>
</evidence>
<name>A0ABP8D624_9ACTN</name>
<gene>
    <name evidence="8" type="ORF">GCM10022255_027890</name>
</gene>
<keyword evidence="3" id="KW-1003">Cell membrane</keyword>
<feature type="transmembrane region" description="Helical" evidence="7">
    <location>
        <begin position="282"/>
        <end position="302"/>
    </location>
</feature>
<evidence type="ECO:0000256" key="7">
    <source>
        <dbReference type="SAM" id="Phobius"/>
    </source>
</evidence>
<comment type="subcellular location">
    <subcellularLocation>
        <location evidence="1">Cell membrane</location>
        <topology evidence="1">Multi-pass membrane protein</topology>
    </subcellularLocation>
</comment>
<keyword evidence="2" id="KW-0813">Transport</keyword>
<dbReference type="SUPFAM" id="SSF103473">
    <property type="entry name" value="MFS general substrate transporter"/>
    <property type="match status" value="1"/>
</dbReference>
<feature type="transmembrane region" description="Helical" evidence="7">
    <location>
        <begin position="402"/>
        <end position="422"/>
    </location>
</feature>
<evidence type="ECO:0000313" key="9">
    <source>
        <dbReference type="Proteomes" id="UP001500620"/>
    </source>
</evidence>
<feature type="transmembrane region" description="Helical" evidence="7">
    <location>
        <begin position="250"/>
        <end position="276"/>
    </location>
</feature>
<dbReference type="Pfam" id="PF07690">
    <property type="entry name" value="MFS_1"/>
    <property type="match status" value="1"/>
</dbReference>
<dbReference type="PANTHER" id="PTHR43266">
    <property type="entry name" value="MACROLIDE-EFFLUX PROTEIN"/>
    <property type="match status" value="1"/>
</dbReference>
<evidence type="ECO:0000256" key="6">
    <source>
        <dbReference type="ARBA" id="ARBA00023136"/>
    </source>
</evidence>
<evidence type="ECO:0000256" key="4">
    <source>
        <dbReference type="ARBA" id="ARBA00022692"/>
    </source>
</evidence>
<comment type="caution">
    <text evidence="8">The sequence shown here is derived from an EMBL/GenBank/DDBJ whole genome shotgun (WGS) entry which is preliminary data.</text>
</comment>
<evidence type="ECO:0000256" key="1">
    <source>
        <dbReference type="ARBA" id="ARBA00004651"/>
    </source>
</evidence>
<keyword evidence="5 7" id="KW-1133">Transmembrane helix</keyword>
<organism evidence="8 9">
    <name type="scientific">Dactylosporangium darangshiense</name>
    <dbReference type="NCBI Taxonomy" id="579108"/>
    <lineage>
        <taxon>Bacteria</taxon>
        <taxon>Bacillati</taxon>
        <taxon>Actinomycetota</taxon>
        <taxon>Actinomycetes</taxon>
        <taxon>Micromonosporales</taxon>
        <taxon>Micromonosporaceae</taxon>
        <taxon>Dactylosporangium</taxon>
    </lineage>
</organism>
<evidence type="ECO:0000256" key="5">
    <source>
        <dbReference type="ARBA" id="ARBA00022989"/>
    </source>
</evidence>
<dbReference type="CDD" id="cd06173">
    <property type="entry name" value="MFS_MefA_like"/>
    <property type="match status" value="1"/>
</dbReference>
<accession>A0ABP8D624</accession>
<keyword evidence="4 7" id="KW-0812">Transmembrane</keyword>
<sequence length="432" mass="44925">MFPPDTAAGLAALRCQVRGAKGRNHYGVRVPPALSVLTRNKDFRNLFAADLIGLGADWFVMIPLLTLLPHLTGTGVWGAFVLATDTGVTALLLPYTGTVADRLDRRKILIAADLSMAACALALLLVRTSATAWVALVAVGAIAVAKAFFAPAAQAALPNVVDREDLTSANALSGSAWGTMLVIGASLGGIASEAFGPYPCFAFAAALLTMSAIQVWRVRRPLQAERETTPAHPFAAIAEALRYIRGNPRVASLVTVKSAVGLGNGVLTLFPVLAAYLGAGPLGTGLLFAARGLGALVGPIVLRRVLTHRAWLLPGLALSMAAYGLAYIGVSMLTWFPLVLAGVVLAHLGAGGNWMMSNFVLQAEVPDALRGRVFATDFMLATLSVAASQLAVGAFVDHTDPRLLIAACGTVTLLYSAAWSAVSLRRPAPAAS</sequence>
<evidence type="ECO:0000256" key="3">
    <source>
        <dbReference type="ARBA" id="ARBA00022475"/>
    </source>
</evidence>
<feature type="transmembrane region" description="Helical" evidence="7">
    <location>
        <begin position="196"/>
        <end position="216"/>
    </location>
</feature>
<reference evidence="9" key="1">
    <citation type="journal article" date="2019" name="Int. J. Syst. Evol. Microbiol.">
        <title>The Global Catalogue of Microorganisms (GCM) 10K type strain sequencing project: providing services to taxonomists for standard genome sequencing and annotation.</title>
        <authorList>
            <consortium name="The Broad Institute Genomics Platform"/>
            <consortium name="The Broad Institute Genome Sequencing Center for Infectious Disease"/>
            <person name="Wu L."/>
            <person name="Ma J."/>
        </authorList>
    </citation>
    <scope>NUCLEOTIDE SEQUENCE [LARGE SCALE GENOMIC DNA]</scope>
    <source>
        <strain evidence="9">JCM 17441</strain>
    </source>
</reference>
<dbReference type="Gene3D" id="1.20.1250.20">
    <property type="entry name" value="MFS general substrate transporter like domains"/>
    <property type="match status" value="1"/>
</dbReference>
<feature type="transmembrane region" description="Helical" evidence="7">
    <location>
        <begin position="373"/>
        <end position="396"/>
    </location>
</feature>